<organism evidence="7 8">
    <name type="scientific">Candidatus Eubacterium faecale</name>
    <dbReference type="NCBI Taxonomy" id="2838568"/>
    <lineage>
        <taxon>Bacteria</taxon>
        <taxon>Bacillati</taxon>
        <taxon>Bacillota</taxon>
        <taxon>Clostridia</taxon>
        <taxon>Eubacteriales</taxon>
        <taxon>Eubacteriaceae</taxon>
        <taxon>Eubacterium</taxon>
    </lineage>
</organism>
<reference evidence="7" key="2">
    <citation type="submission" date="2021-04" db="EMBL/GenBank/DDBJ databases">
        <authorList>
            <person name="Gilroy R."/>
        </authorList>
    </citation>
    <scope>NUCLEOTIDE SEQUENCE</scope>
    <source>
        <strain evidence="7">CHK188-16595</strain>
    </source>
</reference>
<evidence type="ECO:0000313" key="8">
    <source>
        <dbReference type="Proteomes" id="UP000823877"/>
    </source>
</evidence>
<proteinExistence type="inferred from homology"/>
<dbReference type="PANTHER" id="PTHR43420:SF44">
    <property type="entry name" value="ACETYLTRANSFERASE YPEA"/>
    <property type="match status" value="1"/>
</dbReference>
<keyword evidence="7" id="KW-0687">Ribonucleoprotein</keyword>
<dbReference type="Pfam" id="PF00583">
    <property type="entry name" value="Acetyltransf_1"/>
    <property type="match status" value="1"/>
</dbReference>
<comment type="catalytic activity">
    <reaction evidence="5">
        <text>N-terminal L-alanyl-[ribosomal protein bS18] + acetyl-CoA = N-terminal N(alpha)-acetyl-L-alanyl-[ribosomal protein bS18] + CoA + H(+)</text>
        <dbReference type="Rhea" id="RHEA:43756"/>
        <dbReference type="Rhea" id="RHEA-COMP:10676"/>
        <dbReference type="Rhea" id="RHEA-COMP:10677"/>
        <dbReference type="ChEBI" id="CHEBI:15378"/>
        <dbReference type="ChEBI" id="CHEBI:57287"/>
        <dbReference type="ChEBI" id="CHEBI:57288"/>
        <dbReference type="ChEBI" id="CHEBI:64718"/>
        <dbReference type="ChEBI" id="CHEBI:83683"/>
        <dbReference type="EC" id="2.3.1.266"/>
    </reaction>
</comment>
<dbReference type="GO" id="GO:0005840">
    <property type="term" value="C:ribosome"/>
    <property type="evidence" value="ECO:0007669"/>
    <property type="project" value="UniProtKB-KW"/>
</dbReference>
<dbReference type="NCBIfam" id="TIGR01575">
    <property type="entry name" value="rimI"/>
    <property type="match status" value="1"/>
</dbReference>
<comment type="similarity">
    <text evidence="1 5">Belongs to the acetyltransferase family. RimI subfamily.</text>
</comment>
<dbReference type="InterPro" id="IPR000182">
    <property type="entry name" value="GNAT_dom"/>
</dbReference>
<dbReference type="CDD" id="cd04301">
    <property type="entry name" value="NAT_SF"/>
    <property type="match status" value="1"/>
</dbReference>
<gene>
    <name evidence="7" type="primary">rimI</name>
    <name evidence="7" type="ORF">IAA37_02370</name>
</gene>
<evidence type="ECO:0000256" key="4">
    <source>
        <dbReference type="ARBA" id="ARBA00023315"/>
    </source>
</evidence>
<dbReference type="GO" id="GO:0005737">
    <property type="term" value="C:cytoplasm"/>
    <property type="evidence" value="ECO:0007669"/>
    <property type="project" value="UniProtKB-SubCell"/>
</dbReference>
<comment type="function">
    <text evidence="5">Acetylates the N-terminal alanine of ribosomal protein bS18.</text>
</comment>
<dbReference type="InterPro" id="IPR016181">
    <property type="entry name" value="Acyl_CoA_acyltransferase"/>
</dbReference>
<dbReference type="InterPro" id="IPR006464">
    <property type="entry name" value="AcTrfase_RimI/Ard1"/>
</dbReference>
<comment type="subcellular location">
    <subcellularLocation>
        <location evidence="5">Cytoplasm</location>
    </subcellularLocation>
</comment>
<reference evidence="7" key="1">
    <citation type="journal article" date="2021" name="PeerJ">
        <title>Extensive microbial diversity within the chicken gut microbiome revealed by metagenomics and culture.</title>
        <authorList>
            <person name="Gilroy R."/>
            <person name="Ravi A."/>
            <person name="Getino M."/>
            <person name="Pursley I."/>
            <person name="Horton D.L."/>
            <person name="Alikhan N.F."/>
            <person name="Baker D."/>
            <person name="Gharbi K."/>
            <person name="Hall N."/>
            <person name="Watson M."/>
            <person name="Adriaenssens E.M."/>
            <person name="Foster-Nyarko E."/>
            <person name="Jarju S."/>
            <person name="Secka A."/>
            <person name="Antonio M."/>
            <person name="Oren A."/>
            <person name="Chaudhuri R.R."/>
            <person name="La Ragione R."/>
            <person name="Hildebrand F."/>
            <person name="Pallen M.J."/>
        </authorList>
    </citation>
    <scope>NUCLEOTIDE SEQUENCE</scope>
    <source>
        <strain evidence="7">CHK188-16595</strain>
    </source>
</reference>
<feature type="domain" description="N-acetyltransferase" evidence="6">
    <location>
        <begin position="1"/>
        <end position="141"/>
    </location>
</feature>
<dbReference type="EC" id="2.3.1.266" evidence="5"/>
<comment type="caution">
    <text evidence="7">The sequence shown here is derived from an EMBL/GenBank/DDBJ whole genome shotgun (WGS) entry which is preliminary data.</text>
</comment>
<evidence type="ECO:0000256" key="1">
    <source>
        <dbReference type="ARBA" id="ARBA00005395"/>
    </source>
</evidence>
<evidence type="ECO:0000256" key="2">
    <source>
        <dbReference type="ARBA" id="ARBA00022490"/>
    </source>
</evidence>
<evidence type="ECO:0000256" key="3">
    <source>
        <dbReference type="ARBA" id="ARBA00022679"/>
    </source>
</evidence>
<accession>A0A9D2MI54</accession>
<keyword evidence="7" id="KW-0689">Ribosomal protein</keyword>
<dbReference type="AlphaFoldDB" id="A0A9D2MI54"/>
<evidence type="ECO:0000259" key="6">
    <source>
        <dbReference type="PROSITE" id="PS51186"/>
    </source>
</evidence>
<keyword evidence="4" id="KW-0012">Acyltransferase</keyword>
<keyword evidence="3" id="KW-0808">Transferase</keyword>
<keyword evidence="2 5" id="KW-0963">Cytoplasm</keyword>
<dbReference type="GO" id="GO:0008999">
    <property type="term" value="F:protein-N-terminal-alanine acetyltransferase activity"/>
    <property type="evidence" value="ECO:0007669"/>
    <property type="project" value="UniProtKB-EC"/>
</dbReference>
<name>A0A9D2MI54_9FIRM</name>
<dbReference type="Proteomes" id="UP000823877">
    <property type="component" value="Unassembled WGS sequence"/>
</dbReference>
<dbReference type="PROSITE" id="PS51186">
    <property type="entry name" value="GNAT"/>
    <property type="match status" value="1"/>
</dbReference>
<protein>
    <recommendedName>
        <fullName evidence="5">[Ribosomal protein bS18]-alanine N-acetyltransferase</fullName>
        <ecNumber evidence="5">2.3.1.266</ecNumber>
    </recommendedName>
</protein>
<dbReference type="Gene3D" id="3.40.630.30">
    <property type="match status" value="1"/>
</dbReference>
<dbReference type="InterPro" id="IPR050680">
    <property type="entry name" value="YpeA/RimI_acetyltransf"/>
</dbReference>
<dbReference type="EMBL" id="DWXN01000005">
    <property type="protein sequence ID" value="HJB74501.1"/>
    <property type="molecule type" value="Genomic_DNA"/>
</dbReference>
<dbReference type="SUPFAM" id="SSF55729">
    <property type="entry name" value="Acyl-CoA N-acyltransferases (Nat)"/>
    <property type="match status" value="1"/>
</dbReference>
<dbReference type="PANTHER" id="PTHR43420">
    <property type="entry name" value="ACETYLTRANSFERASE"/>
    <property type="match status" value="1"/>
</dbReference>
<evidence type="ECO:0000313" key="7">
    <source>
        <dbReference type="EMBL" id="HJB74501.1"/>
    </source>
</evidence>
<sequence>MEIKQLSEKYIKDVAAIEKACFSKPWNEISIAAELKNEFSRFYVAVESGKAVGFVGLYALTGEADIVRVGVLPQYRNRGIARAVLQKSLEDVQGDVFLDVRESNAAAIALYRSLGFYDTGVRKNYYSDPEENAVLMKRDAVEGGGAVADSGN</sequence>
<evidence type="ECO:0000256" key="5">
    <source>
        <dbReference type="RuleBase" id="RU363094"/>
    </source>
</evidence>